<dbReference type="STRING" id="526222.Desal_2139"/>
<evidence type="ECO:0000313" key="1">
    <source>
        <dbReference type="EMBL" id="ACS80198.1"/>
    </source>
</evidence>
<dbReference type="KEGG" id="dsa:Desal_2139"/>
<keyword evidence="2" id="KW-1185">Reference proteome</keyword>
<dbReference type="InterPro" id="IPR027417">
    <property type="entry name" value="P-loop_NTPase"/>
</dbReference>
<protein>
    <recommendedName>
        <fullName evidence="3">G domain-containing protein</fullName>
    </recommendedName>
</protein>
<dbReference type="OrthoDB" id="1550937at2"/>
<dbReference type="EMBL" id="CP001649">
    <property type="protein sequence ID" value="ACS80198.1"/>
    <property type="molecule type" value="Genomic_DNA"/>
</dbReference>
<dbReference type="eggNOG" id="ENOG5032Z1Y">
    <property type="taxonomic scope" value="Bacteria"/>
</dbReference>
<evidence type="ECO:0000313" key="2">
    <source>
        <dbReference type="Proteomes" id="UP000002601"/>
    </source>
</evidence>
<dbReference type="RefSeq" id="WP_015852014.1">
    <property type="nucleotide sequence ID" value="NC_012881.1"/>
</dbReference>
<gene>
    <name evidence="1" type="ordered locus">Desal_2139</name>
</gene>
<accession>C6BVZ5</accession>
<evidence type="ECO:0008006" key="3">
    <source>
        <dbReference type="Google" id="ProtNLM"/>
    </source>
</evidence>
<organism evidence="1 2">
    <name type="scientific">Maridesulfovibrio salexigens (strain ATCC 14822 / DSM 2638 / NCIMB 8403 / VKM B-1763)</name>
    <name type="common">Desulfovibrio salexigens</name>
    <dbReference type="NCBI Taxonomy" id="526222"/>
    <lineage>
        <taxon>Bacteria</taxon>
        <taxon>Pseudomonadati</taxon>
        <taxon>Thermodesulfobacteriota</taxon>
        <taxon>Desulfovibrionia</taxon>
        <taxon>Desulfovibrionales</taxon>
        <taxon>Desulfovibrionaceae</taxon>
        <taxon>Maridesulfovibrio</taxon>
    </lineage>
</organism>
<sequence>MKDKLLIAVLGHSNSGKSTTWYKLFGKSRLNTGSRLRELVLNETQSIDVFLINGSPEERGKTVEEILRGKTPEVVLCSTQYRKEVTATFDYFFDNGYDVYVQWLNPGFKDKGSYTDRLGIEDYLIRNGATVHKRDGQCDPSQRVQEIREFILQWGLSRKLVYANSIT</sequence>
<proteinExistence type="predicted"/>
<reference evidence="1 2" key="1">
    <citation type="submission" date="2009-06" db="EMBL/GenBank/DDBJ databases">
        <title>Complete sequence of Desulfovibrio salexigens DSM 2638.</title>
        <authorList>
            <consortium name="US DOE Joint Genome Institute"/>
            <person name="Lucas S."/>
            <person name="Copeland A."/>
            <person name="Lapidus A."/>
            <person name="Glavina del Rio T."/>
            <person name="Tice H."/>
            <person name="Bruce D."/>
            <person name="Goodwin L."/>
            <person name="Pitluck S."/>
            <person name="Munk A.C."/>
            <person name="Brettin T."/>
            <person name="Detter J.C."/>
            <person name="Han C."/>
            <person name="Tapia R."/>
            <person name="Larimer F."/>
            <person name="Land M."/>
            <person name="Hauser L."/>
            <person name="Kyrpides N."/>
            <person name="Anderson I."/>
            <person name="Wall J.D."/>
            <person name="Arkin A.P."/>
            <person name="Dehal P."/>
            <person name="Chivian D."/>
            <person name="Giles B."/>
            <person name="Hazen T.C."/>
        </authorList>
    </citation>
    <scope>NUCLEOTIDE SEQUENCE [LARGE SCALE GENOMIC DNA]</scope>
    <source>
        <strain evidence="2">ATCC 14822 / DSM 2638 / NCIMB 8403 / VKM B-1763</strain>
    </source>
</reference>
<dbReference type="Proteomes" id="UP000002601">
    <property type="component" value="Chromosome"/>
</dbReference>
<dbReference type="AlphaFoldDB" id="C6BVZ5"/>
<dbReference type="SUPFAM" id="SSF52540">
    <property type="entry name" value="P-loop containing nucleoside triphosphate hydrolases"/>
    <property type="match status" value="1"/>
</dbReference>
<dbReference type="HOGENOM" id="CLU_1591833_0_0_7"/>
<name>C6BVZ5_MARSD</name>